<evidence type="ECO:0000256" key="3">
    <source>
        <dbReference type="ARBA" id="ARBA00023004"/>
    </source>
</evidence>
<name>A0ABS7CM58_9BACL</name>
<reference evidence="6 7" key="1">
    <citation type="submission" date="2021-07" db="EMBL/GenBank/DDBJ databases">
        <title>Paenibacillus radiodurans sp. nov., isolated from the southeastern edge of Tengger Desert.</title>
        <authorList>
            <person name="Zhang G."/>
        </authorList>
    </citation>
    <scope>NUCLEOTIDE SEQUENCE [LARGE SCALE GENOMIC DNA]</scope>
    <source>
        <strain evidence="6 7">CCM 7311</strain>
    </source>
</reference>
<accession>A0ABS7CM58</accession>
<keyword evidence="4" id="KW-0411">Iron-sulfur</keyword>
<evidence type="ECO:0000313" key="6">
    <source>
        <dbReference type="EMBL" id="MBW7461892.1"/>
    </source>
</evidence>
<gene>
    <name evidence="6" type="ORF">K0U00_48360</name>
</gene>
<keyword evidence="3" id="KW-0408">Iron</keyword>
<feature type="non-terminal residue" evidence="6">
    <location>
        <position position="49"/>
    </location>
</feature>
<dbReference type="Proteomes" id="UP001519887">
    <property type="component" value="Unassembled WGS sequence"/>
</dbReference>
<evidence type="ECO:0000256" key="2">
    <source>
        <dbReference type="ARBA" id="ARBA00022723"/>
    </source>
</evidence>
<dbReference type="Gene3D" id="2.102.10.10">
    <property type="entry name" value="Rieske [2Fe-2S] iron-sulphur domain"/>
    <property type="match status" value="1"/>
</dbReference>
<dbReference type="InterPro" id="IPR036922">
    <property type="entry name" value="Rieske_2Fe-2S_sf"/>
</dbReference>
<sequence length="49" mass="5254">MGRHVIGNVGDLPQGSRVVMTLENRSIGIFNVGGNYYALKNTCPHQAAP</sequence>
<dbReference type="Pfam" id="PF00355">
    <property type="entry name" value="Rieske"/>
    <property type="match status" value="1"/>
</dbReference>
<dbReference type="PROSITE" id="PS51296">
    <property type="entry name" value="RIESKE"/>
    <property type="match status" value="1"/>
</dbReference>
<keyword evidence="2" id="KW-0479">Metal-binding</keyword>
<evidence type="ECO:0000256" key="4">
    <source>
        <dbReference type="ARBA" id="ARBA00023014"/>
    </source>
</evidence>
<dbReference type="SUPFAM" id="SSF50022">
    <property type="entry name" value="ISP domain"/>
    <property type="match status" value="1"/>
</dbReference>
<dbReference type="EMBL" id="JAHZIK010003377">
    <property type="protein sequence ID" value="MBW7461892.1"/>
    <property type="molecule type" value="Genomic_DNA"/>
</dbReference>
<keyword evidence="1" id="KW-0001">2Fe-2S</keyword>
<feature type="domain" description="Rieske" evidence="5">
    <location>
        <begin position="3"/>
        <end position="49"/>
    </location>
</feature>
<proteinExistence type="predicted"/>
<evidence type="ECO:0000259" key="5">
    <source>
        <dbReference type="PROSITE" id="PS51296"/>
    </source>
</evidence>
<protein>
    <submittedName>
        <fullName evidence="6">Rieske 2Fe-2S domain-containing protein</fullName>
    </submittedName>
</protein>
<keyword evidence="7" id="KW-1185">Reference proteome</keyword>
<evidence type="ECO:0000313" key="7">
    <source>
        <dbReference type="Proteomes" id="UP001519887"/>
    </source>
</evidence>
<evidence type="ECO:0000256" key="1">
    <source>
        <dbReference type="ARBA" id="ARBA00022714"/>
    </source>
</evidence>
<comment type="caution">
    <text evidence="6">The sequence shown here is derived from an EMBL/GenBank/DDBJ whole genome shotgun (WGS) entry which is preliminary data.</text>
</comment>
<organism evidence="6 7">
    <name type="scientific">Paenibacillus sepulcri</name>
    <dbReference type="NCBI Taxonomy" id="359917"/>
    <lineage>
        <taxon>Bacteria</taxon>
        <taxon>Bacillati</taxon>
        <taxon>Bacillota</taxon>
        <taxon>Bacilli</taxon>
        <taxon>Bacillales</taxon>
        <taxon>Paenibacillaceae</taxon>
        <taxon>Paenibacillus</taxon>
    </lineage>
</organism>
<dbReference type="InterPro" id="IPR017941">
    <property type="entry name" value="Rieske_2Fe-2S"/>
</dbReference>